<comment type="caution">
    <text evidence="2">The sequence shown here is derived from an EMBL/GenBank/DDBJ whole genome shotgun (WGS) entry which is preliminary data.</text>
</comment>
<dbReference type="PROSITE" id="PS51257">
    <property type="entry name" value="PROKAR_LIPOPROTEIN"/>
    <property type="match status" value="1"/>
</dbReference>
<protein>
    <recommendedName>
        <fullName evidence="4">Lipoprotein</fullName>
    </recommendedName>
</protein>
<sequence length="173" mass="17951">MTGATVRILAVLATASLFTTACAGADEGGGQPSEAKPRADVEAAIRTEVQALADLARGTVTNWQVKTSRCDIANPGRSWALSGTARIPLSPDSQVATVGAIRDRWHRDGWQFGESRVAPDVSLPDTVTGSLLAGHPSAHFNVSVTSRSAQDHLAVGFGSGCYQPARGEDPANG</sequence>
<evidence type="ECO:0000313" key="2">
    <source>
        <dbReference type="EMBL" id="MFC0527083.1"/>
    </source>
</evidence>
<dbReference type="Proteomes" id="UP001589867">
    <property type="component" value="Unassembled WGS sequence"/>
</dbReference>
<gene>
    <name evidence="2" type="ORF">ACFFIA_05360</name>
</gene>
<feature type="signal peptide" evidence="1">
    <location>
        <begin position="1"/>
        <end position="23"/>
    </location>
</feature>
<organism evidence="2 3">
    <name type="scientific">Phytohabitans kaempferiae</name>
    <dbReference type="NCBI Taxonomy" id="1620943"/>
    <lineage>
        <taxon>Bacteria</taxon>
        <taxon>Bacillati</taxon>
        <taxon>Actinomycetota</taxon>
        <taxon>Actinomycetes</taxon>
        <taxon>Micromonosporales</taxon>
        <taxon>Micromonosporaceae</taxon>
    </lineage>
</organism>
<keyword evidence="1" id="KW-0732">Signal</keyword>
<accession>A0ABV6LXV5</accession>
<name>A0ABV6LXV5_9ACTN</name>
<dbReference type="RefSeq" id="WP_377246293.1">
    <property type="nucleotide sequence ID" value="NZ_JBHLUH010000006.1"/>
</dbReference>
<feature type="chain" id="PRO_5045572773" description="Lipoprotein" evidence="1">
    <location>
        <begin position="24"/>
        <end position="173"/>
    </location>
</feature>
<dbReference type="EMBL" id="JBHLUH010000006">
    <property type="protein sequence ID" value="MFC0527083.1"/>
    <property type="molecule type" value="Genomic_DNA"/>
</dbReference>
<keyword evidence="3" id="KW-1185">Reference proteome</keyword>
<proteinExistence type="predicted"/>
<evidence type="ECO:0000256" key="1">
    <source>
        <dbReference type="SAM" id="SignalP"/>
    </source>
</evidence>
<evidence type="ECO:0000313" key="3">
    <source>
        <dbReference type="Proteomes" id="UP001589867"/>
    </source>
</evidence>
<evidence type="ECO:0008006" key="4">
    <source>
        <dbReference type="Google" id="ProtNLM"/>
    </source>
</evidence>
<reference evidence="2 3" key="1">
    <citation type="submission" date="2024-09" db="EMBL/GenBank/DDBJ databases">
        <authorList>
            <person name="Sun Q."/>
            <person name="Mori K."/>
        </authorList>
    </citation>
    <scope>NUCLEOTIDE SEQUENCE [LARGE SCALE GENOMIC DNA]</scope>
    <source>
        <strain evidence="2 3">TBRC 3947</strain>
    </source>
</reference>